<dbReference type="Pfam" id="PF21647">
    <property type="entry name" value="DUF6857"/>
    <property type="match status" value="1"/>
</dbReference>
<feature type="compositionally biased region" description="Polar residues" evidence="1">
    <location>
        <begin position="450"/>
        <end position="483"/>
    </location>
</feature>
<dbReference type="InterPro" id="IPR048297">
    <property type="entry name" value="DUF936_dom_pln"/>
</dbReference>
<comment type="caution">
    <text evidence="4">The sequence shown here is derived from an EMBL/GenBank/DDBJ whole genome shotgun (WGS) entry which is preliminary data.</text>
</comment>
<evidence type="ECO:0000256" key="1">
    <source>
        <dbReference type="SAM" id="MobiDB-lite"/>
    </source>
</evidence>
<dbReference type="EMBL" id="CAUOFW020009246">
    <property type="protein sequence ID" value="CAK9185224.1"/>
    <property type="molecule type" value="Genomic_DNA"/>
</dbReference>
<reference evidence="4 5" key="1">
    <citation type="submission" date="2024-02" db="EMBL/GenBank/DDBJ databases">
        <authorList>
            <person name="Vignale AGUSTIN F."/>
            <person name="Sosa J E."/>
            <person name="Modenutti C."/>
        </authorList>
    </citation>
    <scope>NUCLEOTIDE SEQUENCE [LARGE SCALE GENOMIC DNA]</scope>
</reference>
<proteinExistence type="predicted"/>
<dbReference type="Pfam" id="PF06075">
    <property type="entry name" value="DUF936"/>
    <property type="match status" value="1"/>
</dbReference>
<dbReference type="PANTHER" id="PTHR31928">
    <property type="entry name" value="EXPRESSED PROTEIN"/>
    <property type="match status" value="1"/>
</dbReference>
<gene>
    <name evidence="4" type="ORF">ILEXP_LOCUS55607</name>
</gene>
<feature type="compositionally biased region" description="Basic and acidic residues" evidence="1">
    <location>
        <begin position="171"/>
        <end position="191"/>
    </location>
</feature>
<keyword evidence="5" id="KW-1185">Reference proteome</keyword>
<dbReference type="PANTHER" id="PTHR31928:SF7">
    <property type="entry name" value="FACTOR 1-DELTA, PUTATIVE (DUF936)-RELATED"/>
    <property type="match status" value="1"/>
</dbReference>
<feature type="region of interest" description="Disordered" evidence="1">
    <location>
        <begin position="446"/>
        <end position="483"/>
    </location>
</feature>
<sequence>MASLTPGILSKLLQNVENKDVKVTGDHRSALLQVIGILPSLAGVDGDPWKNRGFFLRVSDSVHSAYVSVSEEDLDLVLSDKIQLGQFIHVTRLDSGSPVPVLRGVKPVPNRRPCVGDPKDLISSDLLQIRTRVDFSKVKPKSKMKKVEANPNLKPKVSEESKSRRLSLGNGKEEGLDLRRLSLDSGRKGWDRGPATKNGVRPVSRSKLKESFSSCDSDSVLSNKKASSEKNSSPEHPSCGFSPLKNKNVIVPQKLLIKPVKKDLKSSVDAAIPSNLIKVPINSRTWSDLKISWDSLPTTMRELGKETVCNRNVAFFTAVSALEEATAAEGVIRCLSMFAEFCTSFQQGSAGTLVEQFLDLHQSIQKAAAVIDALLSIRFPEAFASQSPLPETFRDTVNKNSTSWLQAAVQSDLSKFWLFAREDKRDVSEGDKCHYVVLESTPKKIEFENHSPQNKQSPTNRGASKTNSSAKVLPSNSRCRLPTTKNSNIEREEWSKGNGLREASNLAEKLLLASRSWFLNYLEDSLNKGFGLRNGEGGSEVAGLLGQLKRVNQWLDDSSGNGNAVNEKIKGLKNKLYGFLLEHVDSTIVARR</sequence>
<organism evidence="4 5">
    <name type="scientific">Ilex paraguariensis</name>
    <name type="common">yerba mate</name>
    <dbReference type="NCBI Taxonomy" id="185542"/>
    <lineage>
        <taxon>Eukaryota</taxon>
        <taxon>Viridiplantae</taxon>
        <taxon>Streptophyta</taxon>
        <taxon>Embryophyta</taxon>
        <taxon>Tracheophyta</taxon>
        <taxon>Spermatophyta</taxon>
        <taxon>Magnoliopsida</taxon>
        <taxon>eudicotyledons</taxon>
        <taxon>Gunneridae</taxon>
        <taxon>Pentapetalae</taxon>
        <taxon>asterids</taxon>
        <taxon>campanulids</taxon>
        <taxon>Aquifoliales</taxon>
        <taxon>Aquifoliaceae</taxon>
        <taxon>Ilex</taxon>
    </lineage>
</organism>
<name>A0ABC8UWZ2_9AQUA</name>
<feature type="domain" description="DUF6857" evidence="3">
    <location>
        <begin position="281"/>
        <end position="589"/>
    </location>
</feature>
<feature type="domain" description="DUF936" evidence="2">
    <location>
        <begin position="4"/>
        <end position="122"/>
    </location>
</feature>
<dbReference type="AlphaFoldDB" id="A0ABC8UWZ2"/>
<evidence type="ECO:0000259" key="3">
    <source>
        <dbReference type="Pfam" id="PF21647"/>
    </source>
</evidence>
<evidence type="ECO:0000259" key="2">
    <source>
        <dbReference type="Pfam" id="PF06075"/>
    </source>
</evidence>
<dbReference type="InterPro" id="IPR010341">
    <property type="entry name" value="DUF936_pln"/>
</dbReference>
<dbReference type="InterPro" id="IPR049172">
    <property type="entry name" value="DUF6857_pln"/>
</dbReference>
<dbReference type="Proteomes" id="UP001642360">
    <property type="component" value="Unassembled WGS sequence"/>
</dbReference>
<evidence type="ECO:0000313" key="4">
    <source>
        <dbReference type="EMBL" id="CAK9185224.1"/>
    </source>
</evidence>
<protein>
    <submittedName>
        <fullName evidence="4">Uncharacterized protein</fullName>
    </submittedName>
</protein>
<evidence type="ECO:0000313" key="5">
    <source>
        <dbReference type="Proteomes" id="UP001642360"/>
    </source>
</evidence>
<feature type="compositionally biased region" description="Low complexity" evidence="1">
    <location>
        <begin position="211"/>
        <end position="231"/>
    </location>
</feature>
<feature type="region of interest" description="Disordered" evidence="1">
    <location>
        <begin position="140"/>
        <end position="243"/>
    </location>
</feature>
<accession>A0ABC8UWZ2</accession>